<organism evidence="1 2">
    <name type="scientific">Marinomonas sargassi</name>
    <dbReference type="NCBI Taxonomy" id="2984494"/>
    <lineage>
        <taxon>Bacteria</taxon>
        <taxon>Pseudomonadati</taxon>
        <taxon>Pseudomonadota</taxon>
        <taxon>Gammaproteobacteria</taxon>
        <taxon>Oceanospirillales</taxon>
        <taxon>Oceanospirillaceae</taxon>
        <taxon>Marinomonas</taxon>
    </lineage>
</organism>
<keyword evidence="2" id="KW-1185">Reference proteome</keyword>
<dbReference type="Proteomes" id="UP001209713">
    <property type="component" value="Unassembled WGS sequence"/>
</dbReference>
<sequence>MALQEVKEAKYKYQKVRYSHISMEPAELAILTADPWSFMHGHLLERIDKSVGNNRKCFTRARYFASLAEDFYKAAESVSMPAKGTLYYYGMMNLVKTLLSVNKIKLEDIAEHHGITNTHGKKHSLTISGKIKNCTNVFLEFAKILGTPVSGKHELMLRNVCTFIPELSGISRNLGFFKQPKYLPINIRFCVNEAATYLMTEVDYPKGLENSIDTKKFRKNNRKDYFLEPYEKDGKVIYRSQKRKKVSNDNWPSVYKNVLKEYSTLGIASILTRNGYRYYCSIQEGTYHHLCNSYLLMFYLGHSARYRPSEIEEIMQGELRPIATEAVAILPKQFMYQMVSMITGKLCVIPFSEI</sequence>
<protein>
    <submittedName>
        <fullName evidence="1">YaaC family protein</fullName>
    </submittedName>
</protein>
<accession>A0ABT2YRL1</accession>
<dbReference type="InterPro" id="IPR026988">
    <property type="entry name" value="YaaC-like"/>
</dbReference>
<proteinExistence type="predicted"/>
<dbReference type="Pfam" id="PF14175">
    <property type="entry name" value="YaaC"/>
    <property type="match status" value="1"/>
</dbReference>
<reference evidence="1 2" key="1">
    <citation type="submission" date="2022-10" db="EMBL/GenBank/DDBJ databases">
        <title>Marinomonas transparenta sp. nov. and Marinomonas sargassi sp. nov., isolated from marine alga (Sargassum natans (L.) Gaillon).</title>
        <authorList>
            <person name="Wang Y."/>
        </authorList>
    </citation>
    <scope>NUCLEOTIDE SEQUENCE [LARGE SCALE GENOMIC DNA]</scope>
    <source>
        <strain evidence="1 2">C2222</strain>
    </source>
</reference>
<dbReference type="EMBL" id="JAOVZB010000002">
    <property type="protein sequence ID" value="MCV2402520.1"/>
    <property type="molecule type" value="Genomic_DNA"/>
</dbReference>
<comment type="caution">
    <text evidence="1">The sequence shown here is derived from an EMBL/GenBank/DDBJ whole genome shotgun (WGS) entry which is preliminary data.</text>
</comment>
<evidence type="ECO:0000313" key="1">
    <source>
        <dbReference type="EMBL" id="MCV2402520.1"/>
    </source>
</evidence>
<evidence type="ECO:0000313" key="2">
    <source>
        <dbReference type="Proteomes" id="UP001209713"/>
    </source>
</evidence>
<gene>
    <name evidence="1" type="ORF">OFY17_06395</name>
</gene>
<dbReference type="RefSeq" id="WP_263529900.1">
    <property type="nucleotide sequence ID" value="NZ_JAOVZB010000002.1"/>
</dbReference>
<name>A0ABT2YRL1_9GAMM</name>